<feature type="region of interest" description="Disordered" evidence="5">
    <location>
        <begin position="1"/>
        <end position="25"/>
    </location>
</feature>
<evidence type="ECO:0000256" key="1">
    <source>
        <dbReference type="ARBA" id="ARBA00023015"/>
    </source>
</evidence>
<dbReference type="PATRIC" id="fig|909613.9.peg.5631"/>
<evidence type="ECO:0000256" key="2">
    <source>
        <dbReference type="ARBA" id="ARBA00023125"/>
    </source>
</evidence>
<evidence type="ECO:0000256" key="3">
    <source>
        <dbReference type="ARBA" id="ARBA00023163"/>
    </source>
</evidence>
<evidence type="ECO:0000256" key="5">
    <source>
        <dbReference type="SAM" id="MobiDB-lite"/>
    </source>
</evidence>
<dbReference type="SUPFAM" id="SSF46689">
    <property type="entry name" value="Homeodomain-like"/>
    <property type="match status" value="1"/>
</dbReference>
<sequence length="217" mass="23290">MSEPAGQDRSTRRRRSPGTRPTDDELLDAARAVFAERGFRQATMDAVAERANSTKPTLYAHFGDKLALYQAAFARESEALRRWVVEAYRSAPGLDVAGRVRVYVMALFDYAAANPQSFRMLFDATTTDETTTARQAVVDVITGRVAEEIDQALADLGREPGPSPALLAAMMVGLCGAAARHALHHDLDPGAAGELAAGFITAALTSLDPTVLDAVDR</sequence>
<dbReference type="PANTHER" id="PTHR30055:SF160">
    <property type="entry name" value="TRANSCRIPTIONAL REGULATORY PROTEIN (PROBABLY ASNC-FAMILY)-RELATED"/>
    <property type="match status" value="1"/>
</dbReference>
<evidence type="ECO:0000313" key="7">
    <source>
        <dbReference type="EMBL" id="EWC59080.1"/>
    </source>
</evidence>
<dbReference type="InterPro" id="IPR001647">
    <property type="entry name" value="HTH_TetR"/>
</dbReference>
<dbReference type="Pfam" id="PF00440">
    <property type="entry name" value="TetR_N"/>
    <property type="match status" value="1"/>
</dbReference>
<dbReference type="Gene3D" id="1.10.357.10">
    <property type="entry name" value="Tetracycline Repressor, domain 2"/>
    <property type="match status" value="1"/>
</dbReference>
<keyword evidence="1" id="KW-0805">Transcription regulation</keyword>
<dbReference type="Proteomes" id="UP000019277">
    <property type="component" value="Unassembled WGS sequence"/>
</dbReference>
<keyword evidence="3" id="KW-0804">Transcription</keyword>
<feature type="DNA-binding region" description="H-T-H motif" evidence="4">
    <location>
        <begin position="43"/>
        <end position="62"/>
    </location>
</feature>
<evidence type="ECO:0000313" key="8">
    <source>
        <dbReference type="Proteomes" id="UP000019277"/>
    </source>
</evidence>
<proteinExistence type="predicted"/>
<dbReference type="FunFam" id="1.10.10.60:FF:000141">
    <property type="entry name" value="TetR family transcriptional regulator"/>
    <property type="match status" value="1"/>
</dbReference>
<dbReference type="STRING" id="909613.UO65_5632"/>
<gene>
    <name evidence="7" type="ORF">UO65_5632</name>
</gene>
<name>W7IE11_9PSEU</name>
<dbReference type="eggNOG" id="COG1309">
    <property type="taxonomic scope" value="Bacteria"/>
</dbReference>
<dbReference type="OrthoDB" id="7186128at2"/>
<dbReference type="GO" id="GO:0045892">
    <property type="term" value="P:negative regulation of DNA-templated transcription"/>
    <property type="evidence" value="ECO:0007669"/>
    <property type="project" value="UniProtKB-ARBA"/>
</dbReference>
<evidence type="ECO:0000259" key="6">
    <source>
        <dbReference type="PROSITE" id="PS50977"/>
    </source>
</evidence>
<feature type="domain" description="HTH tetR-type" evidence="6">
    <location>
        <begin position="20"/>
        <end position="80"/>
    </location>
</feature>
<dbReference type="GO" id="GO:0000976">
    <property type="term" value="F:transcription cis-regulatory region binding"/>
    <property type="evidence" value="ECO:0007669"/>
    <property type="project" value="TreeGrafter"/>
</dbReference>
<accession>W7IE11</accession>
<organism evidence="7 8">
    <name type="scientific">Actinokineospora spheciospongiae</name>
    <dbReference type="NCBI Taxonomy" id="909613"/>
    <lineage>
        <taxon>Bacteria</taxon>
        <taxon>Bacillati</taxon>
        <taxon>Actinomycetota</taxon>
        <taxon>Actinomycetes</taxon>
        <taxon>Pseudonocardiales</taxon>
        <taxon>Pseudonocardiaceae</taxon>
        <taxon>Actinokineospora</taxon>
    </lineage>
</organism>
<accession>A0A8E2X1J3</accession>
<dbReference type="InterPro" id="IPR023772">
    <property type="entry name" value="DNA-bd_HTH_TetR-type_CS"/>
</dbReference>
<dbReference type="InterPro" id="IPR009057">
    <property type="entry name" value="Homeodomain-like_sf"/>
</dbReference>
<keyword evidence="8" id="KW-1185">Reference proteome</keyword>
<comment type="caution">
    <text evidence="7">The sequence shown here is derived from an EMBL/GenBank/DDBJ whole genome shotgun (WGS) entry which is preliminary data.</text>
</comment>
<dbReference type="RefSeq" id="WP_035288257.1">
    <property type="nucleotide sequence ID" value="NZ_AYXG01000220.1"/>
</dbReference>
<dbReference type="PROSITE" id="PS50977">
    <property type="entry name" value="HTH_TETR_2"/>
    <property type="match status" value="1"/>
</dbReference>
<evidence type="ECO:0000256" key="4">
    <source>
        <dbReference type="PROSITE-ProRule" id="PRU00335"/>
    </source>
</evidence>
<dbReference type="PROSITE" id="PS01081">
    <property type="entry name" value="HTH_TETR_1"/>
    <property type="match status" value="1"/>
</dbReference>
<reference evidence="7 8" key="1">
    <citation type="journal article" date="2014" name="Genome Announc.">
        <title>Draft Genome Sequence of the Antitrypanosomally Active Sponge-Associated Bacterium Actinokineospora sp. Strain EG49.</title>
        <authorList>
            <person name="Harjes J."/>
            <person name="Ryu T."/>
            <person name="Abdelmohsen U.R."/>
            <person name="Moitinho-Silva L."/>
            <person name="Horn H."/>
            <person name="Ravasi T."/>
            <person name="Hentschel U."/>
        </authorList>
    </citation>
    <scope>NUCLEOTIDE SEQUENCE [LARGE SCALE GENOMIC DNA]</scope>
    <source>
        <strain evidence="7 8">EG49</strain>
    </source>
</reference>
<keyword evidence="2 4" id="KW-0238">DNA-binding</keyword>
<dbReference type="EMBL" id="AYXG01000220">
    <property type="protein sequence ID" value="EWC59080.1"/>
    <property type="molecule type" value="Genomic_DNA"/>
</dbReference>
<dbReference type="InterPro" id="IPR036271">
    <property type="entry name" value="Tet_transcr_reg_TetR-rel_C_sf"/>
</dbReference>
<dbReference type="GO" id="GO:0003700">
    <property type="term" value="F:DNA-binding transcription factor activity"/>
    <property type="evidence" value="ECO:0007669"/>
    <property type="project" value="TreeGrafter"/>
</dbReference>
<dbReference type="SUPFAM" id="SSF48498">
    <property type="entry name" value="Tetracyclin repressor-like, C-terminal domain"/>
    <property type="match status" value="1"/>
</dbReference>
<dbReference type="PANTHER" id="PTHR30055">
    <property type="entry name" value="HTH-TYPE TRANSCRIPTIONAL REGULATOR RUTR"/>
    <property type="match status" value="1"/>
</dbReference>
<dbReference type="AlphaFoldDB" id="W7IE11"/>
<protein>
    <submittedName>
        <fullName evidence="7">Transcriptional regulator, TetR family</fullName>
    </submittedName>
</protein>
<dbReference type="PRINTS" id="PR00455">
    <property type="entry name" value="HTHTETR"/>
</dbReference>
<dbReference type="InterPro" id="IPR050109">
    <property type="entry name" value="HTH-type_TetR-like_transc_reg"/>
</dbReference>